<dbReference type="RefSeq" id="WP_290402072.1">
    <property type="nucleotide sequence ID" value="NZ_JAUHLN010000008.1"/>
</dbReference>
<dbReference type="EMBL" id="JAUHLN010000008">
    <property type="protein sequence ID" value="MDN4075963.1"/>
    <property type="molecule type" value="Genomic_DNA"/>
</dbReference>
<accession>A0ABT8EDG4</accession>
<dbReference type="Proteomes" id="UP001168694">
    <property type="component" value="Unassembled WGS sequence"/>
</dbReference>
<sequence>MSKVKTLEYSFALQSFLNKVQKEYVYQKNGGTSYRETTSELSLHLAHQVNDIVPFLDRDRAKTTVETLRPELDKYRKEDMAKFLYYVAKDLNGNATLSQDVLNYVNQKRKNRRPLSFVKA</sequence>
<protein>
    <submittedName>
        <fullName evidence="1">Uncharacterized protein</fullName>
    </submittedName>
</protein>
<evidence type="ECO:0000313" key="1">
    <source>
        <dbReference type="EMBL" id="MDN4075963.1"/>
    </source>
</evidence>
<proteinExistence type="predicted"/>
<organism evidence="1 2">
    <name type="scientific">Fictibacillus terranigra</name>
    <dbReference type="NCBI Taxonomy" id="3058424"/>
    <lineage>
        <taxon>Bacteria</taxon>
        <taxon>Bacillati</taxon>
        <taxon>Bacillota</taxon>
        <taxon>Bacilli</taxon>
        <taxon>Bacillales</taxon>
        <taxon>Fictibacillaceae</taxon>
        <taxon>Fictibacillus</taxon>
    </lineage>
</organism>
<gene>
    <name evidence="1" type="ORF">QYF49_23760</name>
</gene>
<keyword evidence="2" id="KW-1185">Reference proteome</keyword>
<comment type="caution">
    <text evidence="1">The sequence shown here is derived from an EMBL/GenBank/DDBJ whole genome shotgun (WGS) entry which is preliminary data.</text>
</comment>
<reference evidence="1" key="1">
    <citation type="submission" date="2023-06" db="EMBL/GenBank/DDBJ databases">
        <title>Draft Genome Sequences of Representative Paenibacillus Polymyxa, Bacillus cereus, Fictibacillus sp., and Brevibacillus agri Strains Isolated from Amazonian Dark Earth.</title>
        <authorList>
            <person name="Pellegrinetti T.A."/>
            <person name="Cunha I.C.M."/>
            <person name="Chaves M.G."/>
            <person name="Freitas A.S."/>
            <person name="Silva A.V.R."/>
            <person name="Tsai S.M."/>
            <person name="Mendes L.W."/>
        </authorList>
    </citation>
    <scope>NUCLEOTIDE SEQUENCE</scope>
    <source>
        <strain evidence="1">CENA-BCM004</strain>
    </source>
</reference>
<evidence type="ECO:0000313" key="2">
    <source>
        <dbReference type="Proteomes" id="UP001168694"/>
    </source>
</evidence>
<name>A0ABT8EDG4_9BACL</name>